<name>A0A3D9SXI8_9ACTN</name>
<reference evidence="1 2" key="1">
    <citation type="submission" date="2018-08" db="EMBL/GenBank/DDBJ databases">
        <title>Sequencing the genomes of 1000 actinobacteria strains.</title>
        <authorList>
            <person name="Klenk H.-P."/>
        </authorList>
    </citation>
    <scope>NUCLEOTIDE SEQUENCE [LARGE SCALE GENOMIC DNA]</scope>
    <source>
        <strain evidence="1 2">DSM 43927</strain>
    </source>
</reference>
<dbReference type="OrthoDB" id="3462009at2"/>
<organism evidence="1 2">
    <name type="scientific">Thermomonospora umbrina</name>
    <dbReference type="NCBI Taxonomy" id="111806"/>
    <lineage>
        <taxon>Bacteria</taxon>
        <taxon>Bacillati</taxon>
        <taxon>Actinomycetota</taxon>
        <taxon>Actinomycetes</taxon>
        <taxon>Streptosporangiales</taxon>
        <taxon>Thermomonosporaceae</taxon>
        <taxon>Thermomonospora</taxon>
    </lineage>
</organism>
<dbReference type="Proteomes" id="UP000256661">
    <property type="component" value="Unassembled WGS sequence"/>
</dbReference>
<sequence>MPLTVSQMTRTGWRDLGASGPAPTSLLMGAASFHAPLSSQQSWTQVLEPQVGPMTVRRSYQSEAQGIPSSWAASEAALDVGVRAAVLSLRPPIATFQTGSLDAALRAFLASVPDDGFPKFLVPWHEADSKVRRGEYTRAQWMSAARRFGDIVHDAAIPNLYVTPCMTGWLWHDPAQGAGQPEQWWQDGVYDVWSVDYYNDAPAAMFGPVVQYARDHQIPWAVAETGWIDDFDAPAVKAQRIADTAAYCATTGSGGFPTAVFQTWFDSDVGFDPSVSALAFTPTSSAASIAAANVACQTYYRDPRTVIL</sequence>
<proteinExistence type="predicted"/>
<dbReference type="RefSeq" id="WP_116025447.1">
    <property type="nucleotide sequence ID" value="NZ_QTTT01000001.1"/>
</dbReference>
<protein>
    <recommendedName>
        <fullName evidence="3">GH26 domain-containing protein</fullName>
    </recommendedName>
</protein>
<accession>A0A3D9SXI8</accession>
<comment type="caution">
    <text evidence="1">The sequence shown here is derived from an EMBL/GenBank/DDBJ whole genome shotgun (WGS) entry which is preliminary data.</text>
</comment>
<dbReference type="EMBL" id="QTTT01000001">
    <property type="protein sequence ID" value="REF00278.1"/>
    <property type="molecule type" value="Genomic_DNA"/>
</dbReference>
<evidence type="ECO:0008006" key="3">
    <source>
        <dbReference type="Google" id="ProtNLM"/>
    </source>
</evidence>
<gene>
    <name evidence="1" type="ORF">DFJ69_5807</name>
</gene>
<keyword evidence="2" id="KW-1185">Reference proteome</keyword>
<dbReference type="AlphaFoldDB" id="A0A3D9SXI8"/>
<evidence type="ECO:0000313" key="1">
    <source>
        <dbReference type="EMBL" id="REF00278.1"/>
    </source>
</evidence>
<dbReference type="SUPFAM" id="SSF51445">
    <property type="entry name" value="(Trans)glycosidases"/>
    <property type="match status" value="1"/>
</dbReference>
<dbReference type="Gene3D" id="3.20.20.80">
    <property type="entry name" value="Glycosidases"/>
    <property type="match status" value="1"/>
</dbReference>
<dbReference type="InterPro" id="IPR017853">
    <property type="entry name" value="GH"/>
</dbReference>
<evidence type="ECO:0000313" key="2">
    <source>
        <dbReference type="Proteomes" id="UP000256661"/>
    </source>
</evidence>